<gene>
    <name evidence="1" type="ORF">AVDCRST_MAG56-7059</name>
</gene>
<dbReference type="AlphaFoldDB" id="A0A6J4L551"/>
<protein>
    <submittedName>
        <fullName evidence="1">Uncharacterized protein</fullName>
    </submittedName>
</protein>
<dbReference type="EMBL" id="CADCTQ010000586">
    <property type="protein sequence ID" value="CAA9324205.1"/>
    <property type="molecule type" value="Genomic_DNA"/>
</dbReference>
<evidence type="ECO:0000313" key="1">
    <source>
        <dbReference type="EMBL" id="CAA9324205.1"/>
    </source>
</evidence>
<reference evidence="1" key="1">
    <citation type="submission" date="2020-02" db="EMBL/GenBank/DDBJ databases">
        <authorList>
            <person name="Meier V. D."/>
        </authorList>
    </citation>
    <scope>NUCLEOTIDE SEQUENCE</scope>
    <source>
        <strain evidence="1">AVDCRST_MAG56</strain>
    </source>
</reference>
<organism evidence="1">
    <name type="scientific">uncultured Cytophagales bacterium</name>
    <dbReference type="NCBI Taxonomy" id="158755"/>
    <lineage>
        <taxon>Bacteria</taxon>
        <taxon>Pseudomonadati</taxon>
        <taxon>Bacteroidota</taxon>
        <taxon>Sphingobacteriia</taxon>
        <taxon>Sphingobacteriales</taxon>
        <taxon>environmental samples</taxon>
    </lineage>
</organism>
<sequence>MVLPVLRLCVVERATGTNLFDLPNPGPHFCRNRPAWYVIRSSGGRGHAFVFSPTPPNLTPAPRIPPPTFIYGSG</sequence>
<proteinExistence type="predicted"/>
<name>A0A6J4L551_9SPHI</name>
<accession>A0A6J4L551</accession>